<keyword evidence="1" id="KW-0472">Membrane</keyword>
<keyword evidence="1" id="KW-0812">Transmembrane</keyword>
<keyword evidence="1" id="KW-1133">Transmembrane helix</keyword>
<accession>A0A0F8WFH7</accession>
<dbReference type="EMBL" id="LAZR01065417">
    <property type="protein sequence ID" value="KKK55587.1"/>
    <property type="molecule type" value="Genomic_DNA"/>
</dbReference>
<gene>
    <name evidence="2" type="ORF">LCGC14_3073050</name>
</gene>
<organism evidence="2">
    <name type="scientific">marine sediment metagenome</name>
    <dbReference type="NCBI Taxonomy" id="412755"/>
    <lineage>
        <taxon>unclassified sequences</taxon>
        <taxon>metagenomes</taxon>
        <taxon>ecological metagenomes</taxon>
    </lineage>
</organism>
<feature type="transmembrane region" description="Helical" evidence="1">
    <location>
        <begin position="12"/>
        <end position="33"/>
    </location>
</feature>
<name>A0A0F8WFH7_9ZZZZ</name>
<evidence type="ECO:0000256" key="1">
    <source>
        <dbReference type="SAM" id="Phobius"/>
    </source>
</evidence>
<reference evidence="2" key="1">
    <citation type="journal article" date="2015" name="Nature">
        <title>Complex archaea that bridge the gap between prokaryotes and eukaryotes.</title>
        <authorList>
            <person name="Spang A."/>
            <person name="Saw J.H."/>
            <person name="Jorgensen S.L."/>
            <person name="Zaremba-Niedzwiedzka K."/>
            <person name="Martijn J."/>
            <person name="Lind A.E."/>
            <person name="van Eijk R."/>
            <person name="Schleper C."/>
            <person name="Guy L."/>
            <person name="Ettema T.J."/>
        </authorList>
    </citation>
    <scope>NUCLEOTIDE SEQUENCE</scope>
</reference>
<dbReference type="AlphaFoldDB" id="A0A0F8WFH7"/>
<proteinExistence type="predicted"/>
<comment type="caution">
    <text evidence="2">The sequence shown here is derived from an EMBL/GenBank/DDBJ whole genome shotgun (WGS) entry which is preliminary data.</text>
</comment>
<sequence>MDINKAIRRWLITVIVLGVIMIGLIVFTDFLTWGQVGAEMICEQSGITGVSCYSVPDELELSCAEKWKEWDNHTQKYRGFWAQPDCLRPEEPKPKCRWEWKSTLDLAGSSEWEPFSILESDEIEWGPKYGDSRTFSQRGITVKKTRIYLKRQVCEEAK</sequence>
<evidence type="ECO:0000313" key="2">
    <source>
        <dbReference type="EMBL" id="KKK55587.1"/>
    </source>
</evidence>
<protein>
    <submittedName>
        <fullName evidence="2">Uncharacterized protein</fullName>
    </submittedName>
</protein>